<dbReference type="InterPro" id="IPR050518">
    <property type="entry name" value="Rpo3/RPB3_RNA_Pol_subunit"/>
</dbReference>
<evidence type="ECO:0000313" key="6">
    <source>
        <dbReference type="Proteomes" id="UP000235388"/>
    </source>
</evidence>
<dbReference type="InterPro" id="IPR036603">
    <property type="entry name" value="RBP11-like"/>
</dbReference>
<dbReference type="AlphaFoldDB" id="A0A2N5TI00"/>
<protein>
    <submittedName>
        <fullName evidence="4">Uncharacterized protein</fullName>
    </submittedName>
</protein>
<dbReference type="Gene3D" id="3.30.1360.10">
    <property type="entry name" value="RNA polymerase, RBP11-like subunit"/>
    <property type="match status" value="1"/>
</dbReference>
<keyword evidence="1" id="KW-0240">DNA-directed RNA polymerase</keyword>
<dbReference type="Proteomes" id="UP000235392">
    <property type="component" value="Unassembled WGS sequence"/>
</dbReference>
<comment type="caution">
    <text evidence="4">The sequence shown here is derived from an EMBL/GenBank/DDBJ whole genome shotgun (WGS) entry which is preliminary data.</text>
</comment>
<dbReference type="GO" id="GO:0055029">
    <property type="term" value="C:nuclear DNA-directed RNA polymerase complex"/>
    <property type="evidence" value="ECO:0007669"/>
    <property type="project" value="UniProtKB-ARBA"/>
</dbReference>
<proteinExistence type="predicted"/>
<dbReference type="EMBL" id="PGCI01000178">
    <property type="protein sequence ID" value="PLW35421.1"/>
    <property type="molecule type" value="Genomic_DNA"/>
</dbReference>
<name>A0A2N5TI00_9BASI</name>
<dbReference type="GO" id="GO:0006351">
    <property type="term" value="P:DNA-templated transcription"/>
    <property type="evidence" value="ECO:0007669"/>
    <property type="project" value="InterPro"/>
</dbReference>
<accession>A0A2N5TI00</accession>
<reference evidence="6 7" key="1">
    <citation type="submission" date="2017-11" db="EMBL/GenBank/DDBJ databases">
        <title>De novo assembly and phasing of dikaryotic genomes from two isolates of Puccinia coronata f. sp. avenae, the causal agent of oat crown rust.</title>
        <authorList>
            <person name="Miller M.E."/>
            <person name="Zhang Y."/>
            <person name="Omidvar V."/>
            <person name="Sperschneider J."/>
            <person name="Schwessinger B."/>
            <person name="Raley C."/>
            <person name="Palmer J.M."/>
            <person name="Garnica D."/>
            <person name="Upadhyaya N."/>
            <person name="Rathjen J."/>
            <person name="Taylor J.M."/>
            <person name="Park R.F."/>
            <person name="Dodds P.N."/>
            <person name="Hirsch C.D."/>
            <person name="Kianian S.F."/>
            <person name="Figueroa M."/>
        </authorList>
    </citation>
    <scope>NUCLEOTIDE SEQUENCE [LARGE SCALE GENOMIC DNA]</scope>
    <source>
        <strain evidence="4">12NC29</strain>
        <strain evidence="5">12SD80</strain>
    </source>
</reference>
<evidence type="ECO:0000256" key="2">
    <source>
        <dbReference type="ARBA" id="ARBA00023163"/>
    </source>
</evidence>
<dbReference type="OrthoDB" id="270173at2759"/>
<dbReference type="STRING" id="200324.A0A2N5TI00"/>
<evidence type="ECO:0000256" key="1">
    <source>
        <dbReference type="ARBA" id="ARBA00022478"/>
    </source>
</evidence>
<dbReference type="PANTHER" id="PTHR11800">
    <property type="entry name" value="DNA-DIRECTED RNA POLYMERASE"/>
    <property type="match status" value="1"/>
</dbReference>
<dbReference type="GO" id="GO:0046983">
    <property type="term" value="F:protein dimerization activity"/>
    <property type="evidence" value="ECO:0007669"/>
    <property type="project" value="InterPro"/>
</dbReference>
<evidence type="ECO:0000256" key="3">
    <source>
        <dbReference type="SAM" id="MobiDB-lite"/>
    </source>
</evidence>
<gene>
    <name evidence="4" type="ORF">PCANC_25470</name>
    <name evidence="5" type="ORF">PCASD_13978</name>
</gene>
<dbReference type="GO" id="GO:0005736">
    <property type="term" value="C:RNA polymerase I complex"/>
    <property type="evidence" value="ECO:0007669"/>
    <property type="project" value="TreeGrafter"/>
</dbReference>
<keyword evidence="2" id="KW-0804">Transcription</keyword>
<dbReference type="GO" id="GO:0003899">
    <property type="term" value="F:DNA-directed RNA polymerase activity"/>
    <property type="evidence" value="ECO:0007669"/>
    <property type="project" value="TreeGrafter"/>
</dbReference>
<dbReference type="EMBL" id="PGCJ01000645">
    <property type="protein sequence ID" value="PLW25134.1"/>
    <property type="molecule type" value="Genomic_DNA"/>
</dbReference>
<dbReference type="Proteomes" id="UP000235388">
    <property type="component" value="Unassembled WGS sequence"/>
</dbReference>
<sequence>MDPNINTNHYIFVVTSHHRILGAGAQGGTRIPDGHFRKLAPSRRLERHRAGQDAAGAGDPGGDALRRCVKRNPQGPFQVLARRRLFPHTVIHEPIPESDCEKFQACFFPGVIDIVTTPSGGAKTCVVKNPRNDSVSRQVLRPPEFEGKVTLGRVRSYFIFNVESMGRCPPQEIPLEACNALLANTKSVRASLKLQMDVMF</sequence>
<evidence type="ECO:0000313" key="7">
    <source>
        <dbReference type="Proteomes" id="UP000235392"/>
    </source>
</evidence>
<feature type="region of interest" description="Disordered" evidence="3">
    <location>
        <begin position="43"/>
        <end position="63"/>
    </location>
</feature>
<dbReference type="SUPFAM" id="SSF55257">
    <property type="entry name" value="RBP11-like subunits of RNA polymerase"/>
    <property type="match status" value="1"/>
</dbReference>
<dbReference type="GO" id="GO:0005666">
    <property type="term" value="C:RNA polymerase III complex"/>
    <property type="evidence" value="ECO:0007669"/>
    <property type="project" value="TreeGrafter"/>
</dbReference>
<evidence type="ECO:0000313" key="4">
    <source>
        <dbReference type="EMBL" id="PLW25134.1"/>
    </source>
</evidence>
<dbReference type="PANTHER" id="PTHR11800:SF13">
    <property type="entry name" value="DNA-DIRECTED RNA POLYMERASES I AND III SUBUNIT RPAC1"/>
    <property type="match status" value="1"/>
</dbReference>
<organism evidence="4 6">
    <name type="scientific">Puccinia coronata f. sp. avenae</name>
    <dbReference type="NCBI Taxonomy" id="200324"/>
    <lineage>
        <taxon>Eukaryota</taxon>
        <taxon>Fungi</taxon>
        <taxon>Dikarya</taxon>
        <taxon>Basidiomycota</taxon>
        <taxon>Pucciniomycotina</taxon>
        <taxon>Pucciniomycetes</taxon>
        <taxon>Pucciniales</taxon>
        <taxon>Pucciniaceae</taxon>
        <taxon>Puccinia</taxon>
    </lineage>
</organism>
<keyword evidence="6" id="KW-1185">Reference proteome</keyword>
<evidence type="ECO:0000313" key="5">
    <source>
        <dbReference type="EMBL" id="PLW35421.1"/>
    </source>
</evidence>